<comment type="subcellular location">
    <subcellularLocation>
        <location evidence="1">Cytoplasm</location>
        <location evidence="1">Cytosol</location>
    </subcellularLocation>
</comment>
<evidence type="ECO:0000313" key="13">
    <source>
        <dbReference type="Ensembl" id="ENSPNAP00000008552.2"/>
    </source>
</evidence>
<dbReference type="InterPro" id="IPR032979">
    <property type="entry name" value="ENGase"/>
</dbReference>
<evidence type="ECO:0000256" key="3">
    <source>
        <dbReference type="ARBA" id="ARBA00012566"/>
    </source>
</evidence>
<evidence type="ECO:0000313" key="14">
    <source>
        <dbReference type="Proteomes" id="UP001501920"/>
    </source>
</evidence>
<feature type="compositionally biased region" description="Basic and acidic residues" evidence="10">
    <location>
        <begin position="1"/>
        <end position="10"/>
    </location>
</feature>
<feature type="domain" description="Cytosolic endo-beta-N-acetylglucosaminidase TIM barrel" evidence="11">
    <location>
        <begin position="147"/>
        <end position="418"/>
    </location>
</feature>
<dbReference type="STRING" id="42514.ENSPNAP00000008552"/>
<evidence type="ECO:0000256" key="10">
    <source>
        <dbReference type="SAM" id="MobiDB-lite"/>
    </source>
</evidence>
<evidence type="ECO:0000256" key="5">
    <source>
        <dbReference type="ARBA" id="ARBA00022801"/>
    </source>
</evidence>
<evidence type="ECO:0000256" key="6">
    <source>
        <dbReference type="ARBA" id="ARBA00023295"/>
    </source>
</evidence>
<evidence type="ECO:0000256" key="7">
    <source>
        <dbReference type="ARBA" id="ARBA00034414"/>
    </source>
</evidence>
<evidence type="ECO:0000256" key="1">
    <source>
        <dbReference type="ARBA" id="ARBA00004514"/>
    </source>
</evidence>
<evidence type="ECO:0000259" key="12">
    <source>
        <dbReference type="Pfam" id="PF25529"/>
    </source>
</evidence>
<keyword evidence="6" id="KW-0326">Glycosidase</keyword>
<dbReference type="GO" id="GO:0005829">
    <property type="term" value="C:cytosol"/>
    <property type="evidence" value="ECO:0007669"/>
    <property type="project" value="UniProtKB-SubCell"/>
</dbReference>
<evidence type="ECO:0000259" key="11">
    <source>
        <dbReference type="Pfam" id="PF03644"/>
    </source>
</evidence>
<keyword evidence="14" id="KW-1185">Reference proteome</keyword>
<keyword evidence="5" id="KW-0378">Hydrolase</keyword>
<dbReference type="PANTHER" id="PTHR13246">
    <property type="entry name" value="ENDO BETA N-ACETYLGLUCOSAMINIDASE"/>
    <property type="match status" value="1"/>
</dbReference>
<comment type="similarity">
    <text evidence="2">Belongs to the glycosyl hydrolase 85 family.</text>
</comment>
<feature type="region of interest" description="Disordered" evidence="10">
    <location>
        <begin position="1"/>
        <end position="39"/>
    </location>
</feature>
<reference evidence="13" key="2">
    <citation type="submission" date="2025-08" db="UniProtKB">
        <authorList>
            <consortium name="Ensembl"/>
        </authorList>
    </citation>
    <scope>IDENTIFICATION</scope>
</reference>
<dbReference type="InterPro" id="IPR017853">
    <property type="entry name" value="GH"/>
</dbReference>
<evidence type="ECO:0000256" key="9">
    <source>
        <dbReference type="ARBA" id="ARBA00072457"/>
    </source>
</evidence>
<dbReference type="AlphaFoldDB" id="A0A3B4C9D8"/>
<dbReference type="InterPro" id="IPR005201">
    <property type="entry name" value="TIM_ENGase"/>
</dbReference>
<organism evidence="13 14">
    <name type="scientific">Pygocentrus nattereri</name>
    <name type="common">Red-bellied piranha</name>
    <dbReference type="NCBI Taxonomy" id="42514"/>
    <lineage>
        <taxon>Eukaryota</taxon>
        <taxon>Metazoa</taxon>
        <taxon>Chordata</taxon>
        <taxon>Craniata</taxon>
        <taxon>Vertebrata</taxon>
        <taxon>Euteleostomi</taxon>
        <taxon>Actinopterygii</taxon>
        <taxon>Neopterygii</taxon>
        <taxon>Teleostei</taxon>
        <taxon>Ostariophysi</taxon>
        <taxon>Characiformes</taxon>
        <taxon>Characoidei</taxon>
        <taxon>Pygocentrus</taxon>
    </lineage>
</organism>
<dbReference type="GO" id="GO:0033925">
    <property type="term" value="F:mannosyl-glycoprotein endo-beta-N-acetylglucosaminidase activity"/>
    <property type="evidence" value="ECO:0007669"/>
    <property type="project" value="UniProtKB-EC"/>
</dbReference>
<comment type="catalytic activity">
    <reaction evidence="7">
        <text>an N(4)-(oligosaccharide-(1-&gt;3)-[oligosaccharide-(1-&gt;6)]-beta-D-Man-(1-&gt;4)-beta-D-GlcNAc-(1-&gt;4)-alpha-D-GlcNAc)-L-asparaginyl-[protein] + H2O = an oligosaccharide-(1-&gt;3)-[oligosaccharide-(1-&gt;6)]-beta-D-Man-(1-&gt;4)-D-GlcNAc + N(4)-(N-acetyl-beta-D-glucosaminyl)-L-asparaginyl-[protein]</text>
        <dbReference type="Rhea" id="RHEA:73067"/>
        <dbReference type="Rhea" id="RHEA-COMP:12603"/>
        <dbReference type="Rhea" id="RHEA-COMP:18176"/>
        <dbReference type="ChEBI" id="CHEBI:15377"/>
        <dbReference type="ChEBI" id="CHEBI:132248"/>
        <dbReference type="ChEBI" id="CHEBI:192714"/>
        <dbReference type="ChEBI" id="CHEBI:192715"/>
        <dbReference type="EC" id="3.2.1.96"/>
    </reaction>
</comment>
<dbReference type="Proteomes" id="UP001501920">
    <property type="component" value="Chromosome 14"/>
</dbReference>
<dbReference type="Ensembl" id="ENSPNAT00000034980.2">
    <property type="protein sequence ID" value="ENSPNAP00000008552.2"/>
    <property type="gene ID" value="ENSPNAG00000014145.2"/>
</dbReference>
<dbReference type="Pfam" id="PF25529">
    <property type="entry name" value="Ig_ENGASE1_C"/>
    <property type="match status" value="1"/>
</dbReference>
<keyword evidence="4" id="KW-0963">Cytoplasm</keyword>
<gene>
    <name evidence="13" type="primary">ENGASE</name>
</gene>
<evidence type="ECO:0000256" key="4">
    <source>
        <dbReference type="ARBA" id="ARBA00022490"/>
    </source>
</evidence>
<dbReference type="CDD" id="cd06547">
    <property type="entry name" value="GH85_ENGase"/>
    <property type="match status" value="1"/>
</dbReference>
<dbReference type="InterPro" id="IPR057882">
    <property type="entry name" value="ENGase_C"/>
</dbReference>
<dbReference type="EC" id="3.2.1.96" evidence="3"/>
<proteinExistence type="inferred from homology"/>
<sequence length="737" mass="83304">MEGESVEKEGSVVNRRRKREESSEGAGWKTQKRSETDFESCLDDSADVSVHEVITYGAPALPVQHYDPDTTEPISSSLKSLDELLSWKRSEANHFNIATVPLASRQPPLTNTLRRTLVCHDMMGGYLEDSYSQLLTGVFMSLCFLLRFIQGTEVGAPYVFYHWQYIDIFNYFSHHMVTIPPAVWTNAAHKHGVLSLGTFITEWTDGREMCEVFLAEEEAYRSAADKLVQIAHCYGFDGWLINIENVLSATAVKNMAPFLRYLTDQLHERVPGSLVIWYDSVLENGALKWQNELNNMFFDACDGIFTNYNWTESSLEGMVSYSAAQGRLADIYIGIDVFARGEVVGGMFETNKALQLVRKHGFSTAIFAPGWVYECHDKADFRQNQDKFWFLLADHLYVHHPVSTLPFVSSFCQGFGKSVYWKGQVVQERSWFNLNAQELQPLYSKQSLEDGGWWRTRGCPDDAWAGGSSLLLEGKMPQSLRRIIARVFSLHVPLATRTFISFVYKPSLGVNVSLELKTTDAGLCTYSGTEEITSNCVFPVMLNEDHPLMKQFIQSCGQWMAEGWTTRCFQLDLNGCALSEVLVNVVRDGAEQDLDFNCRIGEIMVLDAESLSAPPLPVRSVCVYDVVWQRGAGDGDGSSLKVLLNATLRWSYPPQLVRHWRVHWRRLRGPDPRVPPGPPVLIGRSYSTLYRLVELEVLGAPGLLELLVEPVSREGFTLNQSYWGRITLSYTHSTDNI</sequence>
<dbReference type="Gene3D" id="3.20.20.80">
    <property type="entry name" value="Glycosidases"/>
    <property type="match status" value="1"/>
</dbReference>
<dbReference type="GeneTree" id="ENSGT00390000018512"/>
<reference evidence="13" key="3">
    <citation type="submission" date="2025-09" db="UniProtKB">
        <authorList>
            <consortium name="Ensembl"/>
        </authorList>
    </citation>
    <scope>IDENTIFICATION</scope>
</reference>
<reference evidence="13 14" key="1">
    <citation type="submission" date="2020-10" db="EMBL/GenBank/DDBJ databases">
        <title>Pygocentrus nattereri (red-bellied piranha) genome, fPygNat1, primary haplotype.</title>
        <authorList>
            <person name="Myers G."/>
            <person name="Meyer A."/>
            <person name="Karagic N."/>
            <person name="Pippel M."/>
            <person name="Winkler S."/>
            <person name="Tracey A."/>
            <person name="Wood J."/>
            <person name="Formenti G."/>
            <person name="Howe K."/>
            <person name="Fedrigo O."/>
            <person name="Jarvis E.D."/>
        </authorList>
    </citation>
    <scope>NUCLEOTIDE SEQUENCE [LARGE SCALE GENOMIC DNA]</scope>
</reference>
<accession>A0A3B4C9D8</accession>
<dbReference type="Pfam" id="PF03644">
    <property type="entry name" value="Glyco_hydro_85"/>
    <property type="match status" value="1"/>
</dbReference>
<evidence type="ECO:0000256" key="8">
    <source>
        <dbReference type="ARBA" id="ARBA00054935"/>
    </source>
</evidence>
<dbReference type="PANTHER" id="PTHR13246:SF1">
    <property type="entry name" value="CYTOSOLIC ENDO-BETA-N-ACETYLGLUCOSAMINIDASE"/>
    <property type="match status" value="1"/>
</dbReference>
<comment type="function">
    <text evidence="8">Endoglycosidase that releases N-glycans from glycoproteins by cleaving the beta-1,4-glycosidic bond in the N,N'-diacetylchitobiose core. Involved in the processing of free oligosaccharides in the cytosol.</text>
</comment>
<dbReference type="FunFam" id="3.20.20.80:FF:000043">
    <property type="entry name" value="cytosolic endo-beta-N-acetylglucosaminidase"/>
    <property type="match status" value="1"/>
</dbReference>
<protein>
    <recommendedName>
        <fullName evidence="9">Cytosolic endo-beta-N-acetylglucosaminidase</fullName>
        <ecNumber evidence="3">3.2.1.96</ecNumber>
    </recommendedName>
</protein>
<feature type="domain" description="Cytosolic endo-beta-N-acetylglucosaminidase C-terminal" evidence="12">
    <location>
        <begin position="612"/>
        <end position="731"/>
    </location>
</feature>
<dbReference type="Gene3D" id="2.60.120.260">
    <property type="entry name" value="Galactose-binding domain-like"/>
    <property type="match status" value="1"/>
</dbReference>
<dbReference type="SUPFAM" id="SSF51445">
    <property type="entry name" value="(Trans)glycosidases"/>
    <property type="match status" value="1"/>
</dbReference>
<dbReference type="OMA" id="SQVRWQP"/>
<dbReference type="OrthoDB" id="284473at2759"/>
<evidence type="ECO:0000256" key="2">
    <source>
        <dbReference type="ARBA" id="ARBA00007849"/>
    </source>
</evidence>
<name>A0A3B4C9D8_PYGNA</name>